<sequence length="387" mass="42212">MNTNTIARRARRIALALGFTLSAAAVAAPVSLNVVDVAGNLQLTQKAIEAFRDKNPNLVSTITFTNAPAPQLPGKIKAMQAAGRADIDLVLTGTDALAAGIEQNLWLKLLPDHAGALPGVLDKYAPGPRKMQDLAQGFGLEVTYMPAGPLLEYNPAKVADPPKTPDQLLAWCKAHPNKLIYARPANSGPGRTFLMGLPYVLGDKNPQDPINGWDKTWAFLKQLNDCVPYYPGGTSAVMKELGEGTRDMTVTVTGWDINPRALGIVPAEFRIQAFDNMTWVNDAHYMVIPKGVPKEKLDVLFKLMNFLLEPAQQAMTYDDGYFYPGPAVKGVTLEMAPAHSQEVIRKFGRPEYAKLLADRPHVQPLSAQAMVAAFQKWDREIGAQKSK</sequence>
<dbReference type="SUPFAM" id="SSF53850">
    <property type="entry name" value="Periplasmic binding protein-like II"/>
    <property type="match status" value="1"/>
</dbReference>
<dbReference type="EMBL" id="VJSY01000010">
    <property type="protein sequence ID" value="MDR8753352.1"/>
    <property type="molecule type" value="Genomic_DNA"/>
</dbReference>
<comment type="caution">
    <text evidence="2">The sequence shown here is derived from an EMBL/GenBank/DDBJ whole genome shotgun (WGS) entry which is preliminary data.</text>
</comment>
<feature type="chain" id="PRO_5046392658" description="ABC transporter substrate-binding protein" evidence="1">
    <location>
        <begin position="28"/>
        <end position="387"/>
    </location>
</feature>
<name>A0ABU2E0G8_9BURK</name>
<protein>
    <recommendedName>
        <fullName evidence="4">ABC transporter substrate-binding protein</fullName>
    </recommendedName>
</protein>
<keyword evidence="1" id="KW-0732">Signal</keyword>
<gene>
    <name evidence="2" type="ORF">FEQ00_01764</name>
</gene>
<dbReference type="PANTHER" id="PTHR42779">
    <property type="entry name" value="PROTEIN YNJB"/>
    <property type="match status" value="1"/>
</dbReference>
<dbReference type="RefSeq" id="WP_175896069.1">
    <property type="nucleotide sequence ID" value="NZ_CADFDQ010000015.1"/>
</dbReference>
<dbReference type="Proteomes" id="UP001248067">
    <property type="component" value="Unassembled WGS sequence"/>
</dbReference>
<dbReference type="Pfam" id="PF13416">
    <property type="entry name" value="SBP_bac_8"/>
    <property type="match status" value="1"/>
</dbReference>
<keyword evidence="3" id="KW-1185">Reference proteome</keyword>
<evidence type="ECO:0000256" key="1">
    <source>
        <dbReference type="SAM" id="SignalP"/>
    </source>
</evidence>
<accession>A0ABU2E0G8</accession>
<reference evidence="2 3" key="1">
    <citation type="submission" date="2019-06" db="EMBL/GenBank/DDBJ databases">
        <title>Evolution of Burkholderia multivorans in the lungs of Cystic Fibrosis patients.</title>
        <authorList>
            <person name="Moreira L.M."/>
        </authorList>
    </citation>
    <scope>NUCLEOTIDE SEQUENCE [LARGE SCALE GENOMIC DNA]</scope>
    <source>
        <strain evidence="2 3">VC13239</strain>
    </source>
</reference>
<proteinExistence type="predicted"/>
<dbReference type="Gene3D" id="3.40.190.10">
    <property type="entry name" value="Periplasmic binding protein-like II"/>
    <property type="match status" value="2"/>
</dbReference>
<evidence type="ECO:0000313" key="2">
    <source>
        <dbReference type="EMBL" id="MDR8753352.1"/>
    </source>
</evidence>
<evidence type="ECO:0000313" key="3">
    <source>
        <dbReference type="Proteomes" id="UP001248067"/>
    </source>
</evidence>
<organism evidence="2 3">
    <name type="scientific">Burkholderia pseudomultivorans</name>
    <dbReference type="NCBI Taxonomy" id="1207504"/>
    <lineage>
        <taxon>Bacteria</taxon>
        <taxon>Pseudomonadati</taxon>
        <taxon>Pseudomonadota</taxon>
        <taxon>Betaproteobacteria</taxon>
        <taxon>Burkholderiales</taxon>
        <taxon>Burkholderiaceae</taxon>
        <taxon>Burkholderia</taxon>
        <taxon>Burkholderia cepacia complex</taxon>
    </lineage>
</organism>
<dbReference type="InterPro" id="IPR006059">
    <property type="entry name" value="SBP"/>
</dbReference>
<dbReference type="PANTHER" id="PTHR42779:SF1">
    <property type="entry name" value="PROTEIN YNJB"/>
    <property type="match status" value="1"/>
</dbReference>
<evidence type="ECO:0008006" key="4">
    <source>
        <dbReference type="Google" id="ProtNLM"/>
    </source>
</evidence>
<feature type="signal peptide" evidence="1">
    <location>
        <begin position="1"/>
        <end position="27"/>
    </location>
</feature>